<organism evidence="3 4">
    <name type="scientific">Delftia lacustris</name>
    <dbReference type="NCBI Taxonomy" id="558537"/>
    <lineage>
        <taxon>Bacteria</taxon>
        <taxon>Pseudomonadati</taxon>
        <taxon>Pseudomonadota</taxon>
        <taxon>Betaproteobacteria</taxon>
        <taxon>Burkholderiales</taxon>
        <taxon>Comamonadaceae</taxon>
        <taxon>Delftia</taxon>
    </lineage>
</organism>
<feature type="transmembrane region" description="Helical" evidence="2">
    <location>
        <begin position="38"/>
        <end position="58"/>
    </location>
</feature>
<feature type="coiled-coil region" evidence="1">
    <location>
        <begin position="5"/>
        <end position="32"/>
    </location>
</feature>
<dbReference type="Proteomes" id="UP000595064">
    <property type="component" value="Chromosome"/>
</dbReference>
<keyword evidence="1" id="KW-0175">Coiled coil</keyword>
<accession>A0A7T2YYP0</accession>
<reference evidence="3 4" key="1">
    <citation type="submission" date="2020-12" db="EMBL/GenBank/DDBJ databases">
        <title>FDA dAtabase for Regulatory Grade micrObial Sequences (FDA-ARGOS): Supporting development and validation of Infectious Disease Dx tests.</title>
        <authorList>
            <person name="Sproer C."/>
            <person name="Gronow S."/>
            <person name="Severitt S."/>
            <person name="Schroder I."/>
            <person name="Tallon L."/>
            <person name="Sadzewicz L."/>
            <person name="Zhao X."/>
            <person name="Boylan J."/>
            <person name="Ott S."/>
            <person name="Bowen H."/>
            <person name="Vavikolanu K."/>
            <person name="Mehta A."/>
            <person name="Aluvathingal J."/>
            <person name="Nadendla S."/>
            <person name="Lowell S."/>
            <person name="Myers T."/>
            <person name="Yan Y."/>
            <person name="Sichtig H."/>
        </authorList>
    </citation>
    <scope>NUCLEOTIDE SEQUENCE [LARGE SCALE GENOMIC DNA]</scope>
    <source>
        <strain evidence="3 4">FDAARGOS_890</strain>
    </source>
</reference>
<protein>
    <recommendedName>
        <fullName evidence="5">Haemolysin XhlA</fullName>
    </recommendedName>
</protein>
<evidence type="ECO:0000313" key="4">
    <source>
        <dbReference type="Proteomes" id="UP000595064"/>
    </source>
</evidence>
<name>A0A7T2YYP0_9BURK</name>
<keyword evidence="2" id="KW-0472">Membrane</keyword>
<evidence type="ECO:0000256" key="1">
    <source>
        <dbReference type="SAM" id="Coils"/>
    </source>
</evidence>
<dbReference type="EMBL" id="CP065748">
    <property type="protein sequence ID" value="QPS84583.1"/>
    <property type="molecule type" value="Genomic_DNA"/>
</dbReference>
<dbReference type="AlphaFoldDB" id="A0A7T2YYP0"/>
<proteinExistence type="predicted"/>
<dbReference type="KEGG" id="dla:I6G47_10835"/>
<gene>
    <name evidence="3" type="ORF">I6G47_10835</name>
</gene>
<evidence type="ECO:0000313" key="3">
    <source>
        <dbReference type="EMBL" id="QPS84583.1"/>
    </source>
</evidence>
<keyword evidence="2" id="KW-0812">Transmembrane</keyword>
<sequence>MEHRLAQLEAFADDAKQRLVRVETKLDHIDKEVGQVKWWIVAQMVAGMLAVVGTGIAIQQMTVSTFQAAGAQAAQPAPPQMQQPIIINVPPASAPPAQQPKP</sequence>
<keyword evidence="4" id="KW-1185">Reference proteome</keyword>
<evidence type="ECO:0008006" key="5">
    <source>
        <dbReference type="Google" id="ProtNLM"/>
    </source>
</evidence>
<keyword evidence="2" id="KW-1133">Transmembrane helix</keyword>
<evidence type="ECO:0000256" key="2">
    <source>
        <dbReference type="SAM" id="Phobius"/>
    </source>
</evidence>